<evidence type="ECO:0000313" key="10">
    <source>
        <dbReference type="Proteomes" id="UP000266313"/>
    </source>
</evidence>
<dbReference type="EMBL" id="AP017928">
    <property type="protein sequence ID" value="BBA37081.1"/>
    <property type="molecule type" value="Genomic_DNA"/>
</dbReference>
<comment type="similarity">
    <text evidence="1">Belongs to the ABC transporter superfamily.</text>
</comment>
<keyword evidence="6" id="KW-1278">Translocase</keyword>
<dbReference type="Pfam" id="PF00005">
    <property type="entry name" value="ABC_tran"/>
    <property type="match status" value="1"/>
</dbReference>
<evidence type="ECO:0000256" key="5">
    <source>
        <dbReference type="ARBA" id="ARBA00022840"/>
    </source>
</evidence>
<dbReference type="InterPro" id="IPR017871">
    <property type="entry name" value="ABC_transporter-like_CS"/>
</dbReference>
<proteinExistence type="inferred from homology"/>
<dbReference type="InterPro" id="IPR003593">
    <property type="entry name" value="AAA+_ATPase"/>
</dbReference>
<gene>
    <name evidence="9" type="ORF">sS8_5159</name>
</gene>
<evidence type="ECO:0000256" key="4">
    <source>
        <dbReference type="ARBA" id="ARBA00022741"/>
    </source>
</evidence>
<keyword evidence="2" id="KW-0813">Transport</keyword>
<feature type="domain" description="ABC transporter" evidence="8">
    <location>
        <begin position="23"/>
        <end position="244"/>
    </location>
</feature>
<keyword evidence="5 9" id="KW-0067">ATP-binding</keyword>
<dbReference type="PANTHER" id="PTHR42788">
    <property type="entry name" value="TAURINE IMPORT ATP-BINDING PROTEIN-RELATED"/>
    <property type="match status" value="1"/>
</dbReference>
<dbReference type="InterPro" id="IPR027417">
    <property type="entry name" value="P-loop_NTPase"/>
</dbReference>
<dbReference type="PROSITE" id="PS00211">
    <property type="entry name" value="ABC_TRANSPORTER_1"/>
    <property type="match status" value="1"/>
</dbReference>
<keyword evidence="3" id="KW-1003">Cell membrane</keyword>
<dbReference type="RefSeq" id="WP_232020428.1">
    <property type="nucleotide sequence ID" value="NZ_AP017928.1"/>
</dbReference>
<protein>
    <submittedName>
        <fullName evidence="9">Alkanesulfonates transport ATP-binding protein</fullName>
    </submittedName>
</protein>
<evidence type="ECO:0000256" key="2">
    <source>
        <dbReference type="ARBA" id="ARBA00022448"/>
    </source>
</evidence>
<evidence type="ECO:0000256" key="6">
    <source>
        <dbReference type="ARBA" id="ARBA00022967"/>
    </source>
</evidence>
<evidence type="ECO:0000259" key="8">
    <source>
        <dbReference type="PROSITE" id="PS50893"/>
    </source>
</evidence>
<dbReference type="AlphaFoldDB" id="A0A250L185"/>
<evidence type="ECO:0000313" key="9">
    <source>
        <dbReference type="EMBL" id="BBA37081.1"/>
    </source>
</evidence>
<dbReference type="KEGG" id="mmai:sS8_5159"/>
<keyword evidence="10" id="KW-1185">Reference proteome</keyword>
<dbReference type="PANTHER" id="PTHR42788:SF17">
    <property type="entry name" value="ALIPHATIC SULFONATES IMPORT ATP-BINDING PROTEIN SSUB"/>
    <property type="match status" value="1"/>
</dbReference>
<dbReference type="CDD" id="cd03293">
    <property type="entry name" value="ABC_NrtD_SsuB_transporters"/>
    <property type="match status" value="1"/>
</dbReference>
<name>A0A250L185_9GAMM</name>
<dbReference type="InterPro" id="IPR050166">
    <property type="entry name" value="ABC_transporter_ATP-bind"/>
</dbReference>
<accession>A0A250L185</accession>
<organism evidence="9 10">
    <name type="scientific">Methylocaldum marinum</name>
    <dbReference type="NCBI Taxonomy" id="1432792"/>
    <lineage>
        <taxon>Bacteria</taxon>
        <taxon>Pseudomonadati</taxon>
        <taxon>Pseudomonadota</taxon>
        <taxon>Gammaproteobacteria</taxon>
        <taxon>Methylococcales</taxon>
        <taxon>Methylococcaceae</taxon>
        <taxon>Methylocaldum</taxon>
    </lineage>
</organism>
<dbReference type="PROSITE" id="PS50893">
    <property type="entry name" value="ABC_TRANSPORTER_2"/>
    <property type="match status" value="1"/>
</dbReference>
<keyword evidence="4" id="KW-0547">Nucleotide-binding</keyword>
<dbReference type="SUPFAM" id="SSF52540">
    <property type="entry name" value="P-loop containing nucleoside triphosphate hydrolases"/>
    <property type="match status" value="1"/>
</dbReference>
<evidence type="ECO:0000256" key="3">
    <source>
        <dbReference type="ARBA" id="ARBA00022475"/>
    </source>
</evidence>
<evidence type="ECO:0000256" key="1">
    <source>
        <dbReference type="ARBA" id="ARBA00005417"/>
    </source>
</evidence>
<dbReference type="GO" id="GO:0005524">
    <property type="term" value="F:ATP binding"/>
    <property type="evidence" value="ECO:0007669"/>
    <property type="project" value="UniProtKB-KW"/>
</dbReference>
<dbReference type="Gene3D" id="3.40.50.300">
    <property type="entry name" value="P-loop containing nucleotide triphosphate hydrolases"/>
    <property type="match status" value="1"/>
</dbReference>
<dbReference type="GO" id="GO:0016887">
    <property type="term" value="F:ATP hydrolysis activity"/>
    <property type="evidence" value="ECO:0007669"/>
    <property type="project" value="InterPro"/>
</dbReference>
<sequence length="274" mass="29980">MIWKPVSLVSMATSTDRRSGLRLEVEGVRKAYGAVEVLKELSLAIGSGEFVAVVGRSGCGKSTLLRLIAGLERPDGGDIRVSSGSETQLNGEIRVMFQEARLLPWRKVLDNVGVGLAGNWQEYARRALRQVGLEQRAEGWPAVLSGGQRQRVALARALVSHPCLLLFDEPLGALDALTRIEMQTLIETIWLEERFTALLVTHDVAEAVTLADRIVMLEHGRVSADIPVPLPRPRERGSSAFAALEGEVLRRILGREPVESAPNRQEPVRLVSAT</sequence>
<evidence type="ECO:0000256" key="7">
    <source>
        <dbReference type="ARBA" id="ARBA00023136"/>
    </source>
</evidence>
<dbReference type="Proteomes" id="UP000266313">
    <property type="component" value="Chromosome"/>
</dbReference>
<reference evidence="9 10" key="1">
    <citation type="submission" date="2016-12" db="EMBL/GenBank/DDBJ databases">
        <title>Genome sequencing of Methylocaldum marinum.</title>
        <authorList>
            <person name="Takeuchi M."/>
            <person name="Kamagata Y."/>
            <person name="Hiraoka S."/>
            <person name="Oshima K."/>
            <person name="Hattori M."/>
            <person name="Iwasaki W."/>
        </authorList>
    </citation>
    <scope>NUCLEOTIDE SEQUENCE [LARGE SCALE GENOMIC DNA]</scope>
    <source>
        <strain evidence="9 10">S8</strain>
    </source>
</reference>
<keyword evidence="7" id="KW-0472">Membrane</keyword>
<dbReference type="SMART" id="SM00382">
    <property type="entry name" value="AAA"/>
    <property type="match status" value="1"/>
</dbReference>
<dbReference type="InterPro" id="IPR003439">
    <property type="entry name" value="ABC_transporter-like_ATP-bd"/>
</dbReference>